<dbReference type="Proteomes" id="UP001243375">
    <property type="component" value="Unassembled WGS sequence"/>
</dbReference>
<name>A0ACC2WXR8_9TREE</name>
<accession>A0ACC2WXR8</accession>
<sequence>MSWVEARPDLGWRWIQWIQVIIFAAFLPFIMMIPETREGVILRRKAAQKRKESRKMAEQGQVDESIYLARSEVNKPPLIELIKVSSLRPIWLLFTEPIVLFFSLWAAVAWGVFYALTSSIPLIFQGLYNFDTGRVGLVYLTLAIGTILGYLANFYQEHLYRKNVSARGPEARLYAAMLGGICFAAGCFIYAWTSFPYITYIAPCIGITVAVFGIFCIYLGVFNFLADSYTVYASSALAGQSCLRNLVGGAFTFFTRQLYTNLTPRWGSTLFGGLAVILAVIPFVAFVYGPRIRKGSKFAKTLAAEEERLREERGAGAPVDLVDPVDPEKGVK</sequence>
<protein>
    <submittedName>
        <fullName evidence="1">Uncharacterized protein</fullName>
    </submittedName>
</protein>
<evidence type="ECO:0000313" key="1">
    <source>
        <dbReference type="EMBL" id="KAJ9115954.1"/>
    </source>
</evidence>
<gene>
    <name evidence="1" type="ORF">QFC22_005097</name>
</gene>
<reference evidence="1" key="1">
    <citation type="submission" date="2023-04" db="EMBL/GenBank/DDBJ databases">
        <title>Draft Genome sequencing of Naganishia species isolated from polar environments using Oxford Nanopore Technology.</title>
        <authorList>
            <person name="Leo P."/>
            <person name="Venkateswaran K."/>
        </authorList>
    </citation>
    <scope>NUCLEOTIDE SEQUENCE</scope>
    <source>
        <strain evidence="1">MNA-CCFEE 5425</strain>
    </source>
</reference>
<evidence type="ECO:0000313" key="2">
    <source>
        <dbReference type="Proteomes" id="UP001243375"/>
    </source>
</evidence>
<proteinExistence type="predicted"/>
<keyword evidence="2" id="KW-1185">Reference proteome</keyword>
<comment type="caution">
    <text evidence="1">The sequence shown here is derived from an EMBL/GenBank/DDBJ whole genome shotgun (WGS) entry which is preliminary data.</text>
</comment>
<dbReference type="EMBL" id="JASBWU010000015">
    <property type="protein sequence ID" value="KAJ9115954.1"/>
    <property type="molecule type" value="Genomic_DNA"/>
</dbReference>
<organism evidence="1 2">
    <name type="scientific">Naganishia vaughanmartiniae</name>
    <dbReference type="NCBI Taxonomy" id="1424756"/>
    <lineage>
        <taxon>Eukaryota</taxon>
        <taxon>Fungi</taxon>
        <taxon>Dikarya</taxon>
        <taxon>Basidiomycota</taxon>
        <taxon>Agaricomycotina</taxon>
        <taxon>Tremellomycetes</taxon>
        <taxon>Filobasidiales</taxon>
        <taxon>Filobasidiaceae</taxon>
        <taxon>Naganishia</taxon>
    </lineage>
</organism>